<gene>
    <name evidence="5" type="primary">rpsH</name>
    <name evidence="7" type="ORF">ENS41_06770</name>
</gene>
<evidence type="ECO:0000256" key="4">
    <source>
        <dbReference type="ARBA" id="ARBA00035258"/>
    </source>
</evidence>
<dbReference type="InterPro" id="IPR000630">
    <property type="entry name" value="Ribosomal_uS8"/>
</dbReference>
<dbReference type="GO" id="GO:0019843">
    <property type="term" value="F:rRNA binding"/>
    <property type="evidence" value="ECO:0007669"/>
    <property type="project" value="UniProtKB-UniRule"/>
</dbReference>
<dbReference type="NCBIfam" id="NF001109">
    <property type="entry name" value="PRK00136.1"/>
    <property type="match status" value="1"/>
</dbReference>
<protein>
    <recommendedName>
        <fullName evidence="4 5">Small ribosomal subunit protein uS8</fullName>
    </recommendedName>
</protein>
<keyword evidence="5" id="KW-0694">RNA-binding</keyword>
<dbReference type="GO" id="GO:0003735">
    <property type="term" value="F:structural constituent of ribosome"/>
    <property type="evidence" value="ECO:0007669"/>
    <property type="project" value="InterPro"/>
</dbReference>
<dbReference type="HAMAP" id="MF_01302_B">
    <property type="entry name" value="Ribosomal_uS8_B"/>
    <property type="match status" value="1"/>
</dbReference>
<dbReference type="AlphaFoldDB" id="A0A7C4CBZ3"/>
<dbReference type="SUPFAM" id="SSF56047">
    <property type="entry name" value="Ribosomal protein S8"/>
    <property type="match status" value="1"/>
</dbReference>
<comment type="similarity">
    <text evidence="1 5 6">Belongs to the universal ribosomal protein uS8 family.</text>
</comment>
<dbReference type="Gene3D" id="3.30.1490.10">
    <property type="match status" value="1"/>
</dbReference>
<dbReference type="PROSITE" id="PS00053">
    <property type="entry name" value="RIBOSOMAL_S8"/>
    <property type="match status" value="1"/>
</dbReference>
<keyword evidence="5" id="KW-0699">rRNA-binding</keyword>
<sequence length="129" mass="14428">MDPIADFLTRIRNGLAAKYKEVTVPYSRMKFDLCRVLMEEGFISNFRADGEGARQRIVVALKYTEDGQPVIQGIELVSRQSRRVYVEATGVPRVLGGLGAAILSTSKGLMTDRDARRRHIGGEVVCRVW</sequence>
<evidence type="ECO:0000256" key="6">
    <source>
        <dbReference type="RuleBase" id="RU003660"/>
    </source>
</evidence>
<dbReference type="PANTHER" id="PTHR11758">
    <property type="entry name" value="40S RIBOSOMAL PROTEIN S15A"/>
    <property type="match status" value="1"/>
</dbReference>
<dbReference type="FunFam" id="3.30.1490.10:FF:000001">
    <property type="entry name" value="30S ribosomal protein S8"/>
    <property type="match status" value="1"/>
</dbReference>
<dbReference type="Pfam" id="PF00410">
    <property type="entry name" value="Ribosomal_S8"/>
    <property type="match status" value="1"/>
</dbReference>
<name>A0A7C4CBZ3_UNCW3</name>
<proteinExistence type="inferred from homology"/>
<dbReference type="GO" id="GO:1990904">
    <property type="term" value="C:ribonucleoprotein complex"/>
    <property type="evidence" value="ECO:0007669"/>
    <property type="project" value="UniProtKB-KW"/>
</dbReference>
<dbReference type="EMBL" id="DSUT01000143">
    <property type="protein sequence ID" value="HGK28643.1"/>
    <property type="molecule type" value="Genomic_DNA"/>
</dbReference>
<keyword evidence="3 5" id="KW-0687">Ribonucleoprotein</keyword>
<evidence type="ECO:0000256" key="1">
    <source>
        <dbReference type="ARBA" id="ARBA00006471"/>
    </source>
</evidence>
<dbReference type="InterPro" id="IPR047863">
    <property type="entry name" value="Ribosomal_uS8_CS"/>
</dbReference>
<evidence type="ECO:0000313" key="7">
    <source>
        <dbReference type="EMBL" id="HGK28643.1"/>
    </source>
</evidence>
<dbReference type="GO" id="GO:0006412">
    <property type="term" value="P:translation"/>
    <property type="evidence" value="ECO:0007669"/>
    <property type="project" value="UniProtKB-UniRule"/>
</dbReference>
<organism evidence="7">
    <name type="scientific">candidate division WOR-3 bacterium</name>
    <dbReference type="NCBI Taxonomy" id="2052148"/>
    <lineage>
        <taxon>Bacteria</taxon>
        <taxon>Bacteria division WOR-3</taxon>
    </lineage>
</organism>
<dbReference type="InterPro" id="IPR035987">
    <property type="entry name" value="Ribosomal_uS8_sf"/>
</dbReference>
<keyword evidence="2 5" id="KW-0689">Ribosomal protein</keyword>
<comment type="subunit">
    <text evidence="5">Part of the 30S ribosomal subunit. Contacts proteins S5 and S12.</text>
</comment>
<comment type="caution">
    <text evidence="7">The sequence shown here is derived from an EMBL/GenBank/DDBJ whole genome shotgun (WGS) entry which is preliminary data.</text>
</comment>
<comment type="function">
    <text evidence="5">One of the primary rRNA binding proteins, it binds directly to 16S rRNA central domain where it helps coordinate assembly of the platform of the 30S subunit.</text>
</comment>
<dbReference type="GO" id="GO:0005737">
    <property type="term" value="C:cytoplasm"/>
    <property type="evidence" value="ECO:0007669"/>
    <property type="project" value="UniProtKB-ARBA"/>
</dbReference>
<evidence type="ECO:0000256" key="3">
    <source>
        <dbReference type="ARBA" id="ARBA00023274"/>
    </source>
</evidence>
<evidence type="ECO:0000256" key="5">
    <source>
        <dbReference type="HAMAP-Rule" id="MF_01302"/>
    </source>
</evidence>
<dbReference type="Gene3D" id="3.30.1370.30">
    <property type="match status" value="1"/>
</dbReference>
<evidence type="ECO:0000256" key="2">
    <source>
        <dbReference type="ARBA" id="ARBA00022980"/>
    </source>
</evidence>
<accession>A0A7C4CBZ3</accession>
<dbReference type="GO" id="GO:0005840">
    <property type="term" value="C:ribosome"/>
    <property type="evidence" value="ECO:0007669"/>
    <property type="project" value="UniProtKB-KW"/>
</dbReference>
<reference evidence="7" key="1">
    <citation type="journal article" date="2020" name="mSystems">
        <title>Genome- and Community-Level Interaction Insights into Carbon Utilization and Element Cycling Functions of Hydrothermarchaeota in Hydrothermal Sediment.</title>
        <authorList>
            <person name="Zhou Z."/>
            <person name="Liu Y."/>
            <person name="Xu W."/>
            <person name="Pan J."/>
            <person name="Luo Z.H."/>
            <person name="Li M."/>
        </authorList>
    </citation>
    <scope>NUCLEOTIDE SEQUENCE [LARGE SCALE GENOMIC DNA]</scope>
    <source>
        <strain evidence="7">SpSt-488</strain>
    </source>
</reference>